<dbReference type="AlphaFoldDB" id="A0A8D8B3R8"/>
<organism evidence="3">
    <name type="scientific">Culex pipiens</name>
    <name type="common">House mosquito</name>
    <dbReference type="NCBI Taxonomy" id="7175"/>
    <lineage>
        <taxon>Eukaryota</taxon>
        <taxon>Metazoa</taxon>
        <taxon>Ecdysozoa</taxon>
        <taxon>Arthropoda</taxon>
        <taxon>Hexapoda</taxon>
        <taxon>Insecta</taxon>
        <taxon>Pterygota</taxon>
        <taxon>Neoptera</taxon>
        <taxon>Endopterygota</taxon>
        <taxon>Diptera</taxon>
        <taxon>Nematocera</taxon>
        <taxon>Culicoidea</taxon>
        <taxon>Culicidae</taxon>
        <taxon>Culicinae</taxon>
        <taxon>Culicini</taxon>
        <taxon>Culex</taxon>
        <taxon>Culex</taxon>
    </lineage>
</organism>
<accession>A0A8D8B3R8</accession>
<evidence type="ECO:0000256" key="2">
    <source>
        <dbReference type="SAM" id="SignalP"/>
    </source>
</evidence>
<dbReference type="EMBL" id="HBUE01051921">
    <property type="protein sequence ID" value="CAG6464856.1"/>
    <property type="molecule type" value="Transcribed_RNA"/>
</dbReference>
<sequence>MICSPRNFPFFPSLVHLFAVVCLKCFLAHVSLSSSFFCLNRVTRTDCCGTDSSWWRCRCTSSRCTLPGTWSRPGRLAERSSGRTKTTPSPKHSLESTVERQYFFGLARNLTYFNAIVELLPITTT</sequence>
<feature type="chain" id="PRO_5034881184" evidence="2">
    <location>
        <begin position="34"/>
        <end position="125"/>
    </location>
</feature>
<feature type="region of interest" description="Disordered" evidence="1">
    <location>
        <begin position="73"/>
        <end position="94"/>
    </location>
</feature>
<reference evidence="3" key="1">
    <citation type="submission" date="2021-05" db="EMBL/GenBank/DDBJ databases">
        <authorList>
            <person name="Alioto T."/>
            <person name="Alioto T."/>
            <person name="Gomez Garrido J."/>
        </authorList>
    </citation>
    <scope>NUCLEOTIDE SEQUENCE</scope>
</reference>
<name>A0A8D8B3R8_CULPI</name>
<proteinExistence type="predicted"/>
<feature type="signal peptide" evidence="2">
    <location>
        <begin position="1"/>
        <end position="33"/>
    </location>
</feature>
<evidence type="ECO:0000313" key="3">
    <source>
        <dbReference type="EMBL" id="CAG6464856.1"/>
    </source>
</evidence>
<protein>
    <submittedName>
        <fullName evidence="3">(northern house mosquito) hypothetical protein</fullName>
    </submittedName>
</protein>
<keyword evidence="2" id="KW-0732">Signal</keyword>
<evidence type="ECO:0000256" key="1">
    <source>
        <dbReference type="SAM" id="MobiDB-lite"/>
    </source>
</evidence>